<comment type="similarity">
    <text evidence="10">Belongs to the TonB-dependent receptor family.</text>
</comment>
<evidence type="ECO:0000259" key="12">
    <source>
        <dbReference type="Pfam" id="PF00593"/>
    </source>
</evidence>
<dbReference type="InterPro" id="IPR013784">
    <property type="entry name" value="Carb-bd-like_fold"/>
</dbReference>
<dbReference type="InterPro" id="IPR036942">
    <property type="entry name" value="Beta-barrel_TonB_sf"/>
</dbReference>
<evidence type="ECO:0000313" key="14">
    <source>
        <dbReference type="EMBL" id="MFC5862726.1"/>
    </source>
</evidence>
<dbReference type="Gene3D" id="2.40.170.20">
    <property type="entry name" value="TonB-dependent receptor, beta-barrel domain"/>
    <property type="match status" value="1"/>
</dbReference>
<feature type="chain" id="PRO_5046832320" evidence="11">
    <location>
        <begin position="31"/>
        <end position="882"/>
    </location>
</feature>
<reference evidence="15" key="1">
    <citation type="journal article" date="2019" name="Int. J. Syst. Evol. Microbiol.">
        <title>The Global Catalogue of Microorganisms (GCM) 10K type strain sequencing project: providing services to taxonomists for standard genome sequencing and annotation.</title>
        <authorList>
            <consortium name="The Broad Institute Genomics Platform"/>
            <consortium name="The Broad Institute Genome Sequencing Center for Infectious Disease"/>
            <person name="Wu L."/>
            <person name="Ma J."/>
        </authorList>
    </citation>
    <scope>NUCLEOTIDE SEQUENCE [LARGE SCALE GENOMIC DNA]</scope>
    <source>
        <strain evidence="15">JCM 4087</strain>
    </source>
</reference>
<accession>A0ABW1EFU3</accession>
<evidence type="ECO:0000256" key="5">
    <source>
        <dbReference type="ARBA" id="ARBA00022729"/>
    </source>
</evidence>
<dbReference type="PANTHER" id="PTHR30069">
    <property type="entry name" value="TONB-DEPENDENT OUTER MEMBRANE RECEPTOR"/>
    <property type="match status" value="1"/>
</dbReference>
<sequence>MQHSLRARFRALEALCVLIFCWLTFGFSLAAQQPADAASIAGTVVDTRGAVIPHATVSVNSQDTGKTAKAETDSSGHFTISGLTEGRYTLTAAAPGFGMTVEKDLLASAQPAGITVTLNVGSVSQDVRVSAIAGDSVAAQQALSQNSLDAEVPMSEIGSKFIQEFTPGTTDYSEIVNIAPGTISYNSNGVGLGQGTIYFRGFIDGDFNVTWDGIPEGDTNNFTHHSWVWFPGPWIGSVQFDRSPGTASTIGPATYGGSINLFSPDVPTEQSVQGEATYGSFNTLLVDGKYSPGMLGPKKNIGLTLDVHRLTSDGFESFNYIERTAGDIKVLYKLSDNTTITGYSGVIHLFSNAPNVSPYRAQIGAYGWNYMMETNDPTSAFYQAYNRNLIPTDFEYVGVHSTLSHGWFLEVKPYTYSYNNAQYYPNDPSGDTTGLATGPDGSSGWITPASCSTVADGGTLTVAPYPGATPPPGVTYSKLPCAVDKLNSYRKYGETSTVSQSSKYGIFRAGVWYEWSKSNRYQIPSDPLTGYDQPVPNFHEYYWINNYNPFAEYEWHATPKLTVTAGFKYAYYTFALQQFADDGKVVGALPNGATSVSTERGFGASLPSASANYRLTNNWSVYGDFGKGDEIPPSSLWDVAGGGPEVGTVGSPMMTTTYQGGTVAKYNRFTFDADVFRVKFQNNYVSLAVTNPNNPAYDLNEYYLGPDSTTLGFEAEANASLGYGINLYANGTVDKAQYAGSGVPSGLNVADTPSYTQGLAVTYQGHGMDLGVLEKRVGSYYDDNGSYHNQVNVAPYNNVNVFLNYTIRKNWMFDESKIKFSVNNLFNSEDITDAFPYNSPVPTNNSAYYATTPTSPLDQINLTAGRSFTVSLKLGVFPNRHE</sequence>
<keyword evidence="3" id="KW-1134">Transmembrane beta strand</keyword>
<evidence type="ECO:0000256" key="2">
    <source>
        <dbReference type="ARBA" id="ARBA00022448"/>
    </source>
</evidence>
<keyword evidence="6 10" id="KW-0798">TonB box</keyword>
<evidence type="ECO:0000256" key="8">
    <source>
        <dbReference type="ARBA" id="ARBA00023170"/>
    </source>
</evidence>
<keyword evidence="2" id="KW-0813">Transport</keyword>
<dbReference type="InterPro" id="IPR039426">
    <property type="entry name" value="TonB-dep_rcpt-like"/>
</dbReference>
<dbReference type="Pfam" id="PF00593">
    <property type="entry name" value="TonB_dep_Rec_b-barrel"/>
    <property type="match status" value="1"/>
</dbReference>
<feature type="domain" description="TonB-dependent receptor-like beta-barrel" evidence="12">
    <location>
        <begin position="363"/>
        <end position="825"/>
    </location>
</feature>
<dbReference type="PANTHER" id="PTHR30069:SF29">
    <property type="entry name" value="HEMOGLOBIN AND HEMOGLOBIN-HAPTOGLOBIN-BINDING PROTEIN 1-RELATED"/>
    <property type="match status" value="1"/>
</dbReference>
<keyword evidence="4" id="KW-0812">Transmembrane</keyword>
<dbReference type="InterPro" id="IPR012910">
    <property type="entry name" value="Plug_dom"/>
</dbReference>
<dbReference type="SUPFAM" id="SSF49452">
    <property type="entry name" value="Starch-binding domain-like"/>
    <property type="match status" value="1"/>
</dbReference>
<dbReference type="Pfam" id="PF07715">
    <property type="entry name" value="Plug"/>
    <property type="match status" value="1"/>
</dbReference>
<keyword evidence="5 11" id="KW-0732">Signal</keyword>
<comment type="subcellular location">
    <subcellularLocation>
        <location evidence="1">Cell outer membrane</location>
        <topology evidence="1">Multi-pass membrane protein</topology>
    </subcellularLocation>
</comment>
<comment type="caution">
    <text evidence="14">The sequence shown here is derived from an EMBL/GenBank/DDBJ whole genome shotgun (WGS) entry which is preliminary data.</text>
</comment>
<evidence type="ECO:0000256" key="10">
    <source>
        <dbReference type="RuleBase" id="RU003357"/>
    </source>
</evidence>
<keyword evidence="9" id="KW-0998">Cell outer membrane</keyword>
<dbReference type="Gene3D" id="2.170.130.10">
    <property type="entry name" value="TonB-dependent receptor, plug domain"/>
    <property type="match status" value="1"/>
</dbReference>
<name>A0ABW1EFU3_9BACT</name>
<evidence type="ECO:0000256" key="11">
    <source>
        <dbReference type="SAM" id="SignalP"/>
    </source>
</evidence>
<feature type="signal peptide" evidence="11">
    <location>
        <begin position="1"/>
        <end position="30"/>
    </location>
</feature>
<keyword evidence="8 14" id="KW-0675">Receptor</keyword>
<evidence type="ECO:0000313" key="15">
    <source>
        <dbReference type="Proteomes" id="UP001596091"/>
    </source>
</evidence>
<evidence type="ECO:0000259" key="13">
    <source>
        <dbReference type="Pfam" id="PF07715"/>
    </source>
</evidence>
<evidence type="ECO:0000256" key="1">
    <source>
        <dbReference type="ARBA" id="ARBA00004571"/>
    </source>
</evidence>
<dbReference type="Proteomes" id="UP001596091">
    <property type="component" value="Unassembled WGS sequence"/>
</dbReference>
<evidence type="ECO:0000256" key="3">
    <source>
        <dbReference type="ARBA" id="ARBA00022452"/>
    </source>
</evidence>
<feature type="domain" description="TonB-dependent receptor plug" evidence="13">
    <location>
        <begin position="150"/>
        <end position="257"/>
    </location>
</feature>
<dbReference type="SUPFAM" id="SSF56935">
    <property type="entry name" value="Porins"/>
    <property type="match status" value="1"/>
</dbReference>
<evidence type="ECO:0000256" key="7">
    <source>
        <dbReference type="ARBA" id="ARBA00023136"/>
    </source>
</evidence>
<dbReference type="EMBL" id="JBHSPH010000002">
    <property type="protein sequence ID" value="MFC5862726.1"/>
    <property type="molecule type" value="Genomic_DNA"/>
</dbReference>
<dbReference type="InterPro" id="IPR037066">
    <property type="entry name" value="Plug_dom_sf"/>
</dbReference>
<gene>
    <name evidence="14" type="ORF">ACFPT7_10530</name>
</gene>
<organism evidence="14 15">
    <name type="scientific">Acidicapsa dinghuensis</name>
    <dbReference type="NCBI Taxonomy" id="2218256"/>
    <lineage>
        <taxon>Bacteria</taxon>
        <taxon>Pseudomonadati</taxon>
        <taxon>Acidobacteriota</taxon>
        <taxon>Terriglobia</taxon>
        <taxon>Terriglobales</taxon>
        <taxon>Acidobacteriaceae</taxon>
        <taxon>Acidicapsa</taxon>
    </lineage>
</organism>
<dbReference type="RefSeq" id="WP_263336520.1">
    <property type="nucleotide sequence ID" value="NZ_JAGSYH010000003.1"/>
</dbReference>
<dbReference type="InterPro" id="IPR000531">
    <property type="entry name" value="Beta-barrel_TonB"/>
</dbReference>
<dbReference type="Pfam" id="PF13620">
    <property type="entry name" value="CarboxypepD_reg"/>
    <property type="match status" value="1"/>
</dbReference>
<keyword evidence="7 10" id="KW-0472">Membrane</keyword>
<evidence type="ECO:0000256" key="4">
    <source>
        <dbReference type="ARBA" id="ARBA00022692"/>
    </source>
</evidence>
<protein>
    <submittedName>
        <fullName evidence="14">TonB-dependent receptor</fullName>
    </submittedName>
</protein>
<evidence type="ECO:0000256" key="9">
    <source>
        <dbReference type="ARBA" id="ARBA00023237"/>
    </source>
</evidence>
<dbReference type="Gene3D" id="2.60.40.1120">
    <property type="entry name" value="Carboxypeptidase-like, regulatory domain"/>
    <property type="match status" value="1"/>
</dbReference>
<evidence type="ECO:0000256" key="6">
    <source>
        <dbReference type="ARBA" id="ARBA00023077"/>
    </source>
</evidence>
<keyword evidence="15" id="KW-1185">Reference proteome</keyword>
<proteinExistence type="inferred from homology"/>